<dbReference type="EMBL" id="JAMTCS010000008">
    <property type="protein sequence ID" value="MCP2265396.1"/>
    <property type="molecule type" value="Genomic_DNA"/>
</dbReference>
<dbReference type="Gene3D" id="3.10.450.50">
    <property type="match status" value="1"/>
</dbReference>
<dbReference type="AlphaFoldDB" id="A0A9X2JVS9"/>
<dbReference type="SUPFAM" id="SSF54427">
    <property type="entry name" value="NTF2-like"/>
    <property type="match status" value="1"/>
</dbReference>
<name>A0A9X2JVS9_9MICO</name>
<accession>A0A9X2JVS9</accession>
<organism evidence="2 3">
    <name type="scientific">Promicromonospora thailandica</name>
    <dbReference type="NCBI Taxonomy" id="765201"/>
    <lineage>
        <taxon>Bacteria</taxon>
        <taxon>Bacillati</taxon>
        <taxon>Actinomycetota</taxon>
        <taxon>Actinomycetes</taxon>
        <taxon>Micrococcales</taxon>
        <taxon>Promicromonosporaceae</taxon>
        <taxon>Promicromonospora</taxon>
    </lineage>
</organism>
<dbReference type="InterPro" id="IPR032710">
    <property type="entry name" value="NTF2-like_dom_sf"/>
</dbReference>
<evidence type="ECO:0000313" key="2">
    <source>
        <dbReference type="EMBL" id="MCP2265396.1"/>
    </source>
</evidence>
<feature type="domain" description="SnoaL-like" evidence="1">
    <location>
        <begin position="14"/>
        <end position="110"/>
    </location>
</feature>
<dbReference type="Pfam" id="PF12680">
    <property type="entry name" value="SnoaL_2"/>
    <property type="match status" value="1"/>
</dbReference>
<reference evidence="2" key="1">
    <citation type="submission" date="2022-06" db="EMBL/GenBank/DDBJ databases">
        <title>Genomic Encyclopedia of Archaeal and Bacterial Type Strains, Phase II (KMG-II): from individual species to whole genera.</title>
        <authorList>
            <person name="Goeker M."/>
        </authorList>
    </citation>
    <scope>NUCLEOTIDE SEQUENCE</scope>
    <source>
        <strain evidence="2">DSM 26652</strain>
    </source>
</reference>
<dbReference type="RefSeq" id="WP_253836527.1">
    <property type="nucleotide sequence ID" value="NZ_JAMTCS010000008.1"/>
</dbReference>
<evidence type="ECO:0000259" key="1">
    <source>
        <dbReference type="Pfam" id="PF12680"/>
    </source>
</evidence>
<dbReference type="Proteomes" id="UP001139493">
    <property type="component" value="Unassembled WGS sequence"/>
</dbReference>
<comment type="caution">
    <text evidence="2">The sequence shown here is derived from an EMBL/GenBank/DDBJ whole genome shotgun (WGS) entry which is preliminary data.</text>
</comment>
<keyword evidence="3" id="KW-1185">Reference proteome</keyword>
<protein>
    <submittedName>
        <fullName evidence="2">SnoaL-like domain-containing protein</fullName>
    </submittedName>
</protein>
<sequence length="121" mass="13449">MTDHATAEAWVSDYERLWRTPGTDALGEIFTDDATYRTSPWAEPVVGLPALAELWEAERDGPDEQFTLGAHVVAVDGGTAVVRVDVRYEPSGDRWRDLWILELDADGRCTSFEEWPIAPGG</sequence>
<proteinExistence type="predicted"/>
<evidence type="ECO:0000313" key="3">
    <source>
        <dbReference type="Proteomes" id="UP001139493"/>
    </source>
</evidence>
<gene>
    <name evidence="2" type="ORF">APR03_002752</name>
</gene>
<dbReference type="InterPro" id="IPR037401">
    <property type="entry name" value="SnoaL-like"/>
</dbReference>